<keyword evidence="3" id="KW-1185">Reference proteome</keyword>
<dbReference type="RefSeq" id="WP_095653785.1">
    <property type="nucleotide sequence ID" value="NZ_NPOA01000001.1"/>
</dbReference>
<evidence type="ECO:0000313" key="3">
    <source>
        <dbReference type="Proteomes" id="UP000218887"/>
    </source>
</evidence>
<evidence type="ECO:0000313" key="2">
    <source>
        <dbReference type="EMBL" id="PAV31416.1"/>
    </source>
</evidence>
<gene>
    <name evidence="2" type="ORF">CIL05_01815</name>
</gene>
<evidence type="ECO:0008006" key="4">
    <source>
        <dbReference type="Google" id="ProtNLM"/>
    </source>
</evidence>
<name>A0A2A2IJC1_9BACI</name>
<feature type="compositionally biased region" description="Basic and acidic residues" evidence="1">
    <location>
        <begin position="71"/>
        <end position="85"/>
    </location>
</feature>
<sequence length="93" mass="10437">MAVTNDTIIQKMINELNQAKANSTDQVKMIKHIENVRLLCDLFVDDSTVDANEISPEEMKAMIGAQTNPVKQDKDKKSIINHDEANGDSLFDF</sequence>
<dbReference type="Proteomes" id="UP000218887">
    <property type="component" value="Unassembled WGS sequence"/>
</dbReference>
<feature type="region of interest" description="Disordered" evidence="1">
    <location>
        <begin position="68"/>
        <end position="93"/>
    </location>
</feature>
<dbReference type="EMBL" id="NPOA01000001">
    <property type="protein sequence ID" value="PAV31416.1"/>
    <property type="molecule type" value="Genomic_DNA"/>
</dbReference>
<dbReference type="Pfam" id="PF17261">
    <property type="entry name" value="DUF5327"/>
    <property type="match status" value="1"/>
</dbReference>
<protein>
    <recommendedName>
        <fullName evidence="4">YwdI family protein</fullName>
    </recommendedName>
</protein>
<reference evidence="2 3" key="1">
    <citation type="submission" date="2017-08" db="EMBL/GenBank/DDBJ databases">
        <title>Virgibacillus indicus sp. nov. and Virgibacillus profoundi sp. nov, two moderately halophilic bacteria isolated from marine sediment by using the Microfluidic Streak Plate.</title>
        <authorList>
            <person name="Xu B."/>
            <person name="Hu B."/>
            <person name="Wang J."/>
            <person name="Zhu Y."/>
            <person name="Huang L."/>
            <person name="Du W."/>
            <person name="Huang Y."/>
        </authorList>
    </citation>
    <scope>NUCLEOTIDE SEQUENCE [LARGE SCALE GENOMIC DNA]</scope>
    <source>
        <strain evidence="2 3">IO3-P3-H5</strain>
    </source>
</reference>
<proteinExistence type="predicted"/>
<dbReference type="InterPro" id="IPR035218">
    <property type="entry name" value="DUF5327"/>
</dbReference>
<dbReference type="OrthoDB" id="2692029at2"/>
<evidence type="ECO:0000256" key="1">
    <source>
        <dbReference type="SAM" id="MobiDB-lite"/>
    </source>
</evidence>
<organism evidence="2 3">
    <name type="scientific">Virgibacillus profundi</name>
    <dbReference type="NCBI Taxonomy" id="2024555"/>
    <lineage>
        <taxon>Bacteria</taxon>
        <taxon>Bacillati</taxon>
        <taxon>Bacillota</taxon>
        <taxon>Bacilli</taxon>
        <taxon>Bacillales</taxon>
        <taxon>Bacillaceae</taxon>
        <taxon>Virgibacillus</taxon>
    </lineage>
</organism>
<comment type="caution">
    <text evidence="2">The sequence shown here is derived from an EMBL/GenBank/DDBJ whole genome shotgun (WGS) entry which is preliminary data.</text>
</comment>
<dbReference type="AlphaFoldDB" id="A0A2A2IJC1"/>
<accession>A0A2A2IJC1</accession>